<dbReference type="AlphaFoldDB" id="A0A3B1B3A3"/>
<name>A0A3B1B3A3_9ZZZZ</name>
<protein>
    <submittedName>
        <fullName evidence="2">Uncharacterized protein</fullName>
    </submittedName>
</protein>
<organism evidence="2">
    <name type="scientific">hydrothermal vent metagenome</name>
    <dbReference type="NCBI Taxonomy" id="652676"/>
    <lineage>
        <taxon>unclassified sequences</taxon>
        <taxon>metagenomes</taxon>
        <taxon>ecological metagenomes</taxon>
    </lineage>
</organism>
<proteinExistence type="predicted"/>
<accession>A0A3B1B3A3</accession>
<sequence>MNQAYYDAVVKMEEMGVNSEYLQGWQGGFLHNPEREEQRVNEAYSAGFEDGKSQTTDNFGKWAK</sequence>
<reference evidence="2" key="1">
    <citation type="submission" date="2018-06" db="EMBL/GenBank/DDBJ databases">
        <authorList>
            <person name="Zhirakovskaya E."/>
        </authorList>
    </citation>
    <scope>NUCLEOTIDE SEQUENCE</scope>
</reference>
<gene>
    <name evidence="2" type="ORF">MNBD_GAMMA25-1885</name>
</gene>
<dbReference type="EMBL" id="UOFY01000008">
    <property type="protein sequence ID" value="VAX06433.1"/>
    <property type="molecule type" value="Genomic_DNA"/>
</dbReference>
<feature type="region of interest" description="Disordered" evidence="1">
    <location>
        <begin position="44"/>
        <end position="64"/>
    </location>
</feature>
<evidence type="ECO:0000256" key="1">
    <source>
        <dbReference type="SAM" id="MobiDB-lite"/>
    </source>
</evidence>
<evidence type="ECO:0000313" key="2">
    <source>
        <dbReference type="EMBL" id="VAX06433.1"/>
    </source>
</evidence>